<dbReference type="GO" id="GO:0005524">
    <property type="term" value="F:ATP binding"/>
    <property type="evidence" value="ECO:0007669"/>
    <property type="project" value="UniProtKB-KW"/>
</dbReference>
<reference evidence="2 3" key="1">
    <citation type="submission" date="2023-07" db="EMBL/GenBank/DDBJ databases">
        <title>Genomic Encyclopedia of Type Strains, Phase IV (KMG-IV): sequencing the most valuable type-strain genomes for metagenomic binning, comparative biology and taxonomic classification.</title>
        <authorList>
            <person name="Goeker M."/>
        </authorList>
    </citation>
    <scope>NUCLEOTIDE SEQUENCE [LARGE SCALE GENOMIC DNA]</scope>
    <source>
        <strain evidence="2 3">DSM 2457</strain>
    </source>
</reference>
<dbReference type="Proteomes" id="UP001224682">
    <property type="component" value="Unassembled WGS sequence"/>
</dbReference>
<organism evidence="2 3">
    <name type="scientific">Ancylobacter polymorphus</name>
    <dbReference type="NCBI Taxonomy" id="223390"/>
    <lineage>
        <taxon>Bacteria</taxon>
        <taxon>Pseudomonadati</taxon>
        <taxon>Pseudomonadota</taxon>
        <taxon>Alphaproteobacteria</taxon>
        <taxon>Hyphomicrobiales</taxon>
        <taxon>Xanthobacteraceae</taxon>
        <taxon>Ancylobacter</taxon>
    </lineage>
</organism>
<dbReference type="Gene3D" id="1.10.260.40">
    <property type="entry name" value="lambda repressor-like DNA-binding domains"/>
    <property type="match status" value="1"/>
</dbReference>
<dbReference type="InterPro" id="IPR010982">
    <property type="entry name" value="Lambda_DNA-bd_dom_sf"/>
</dbReference>
<accession>A0ABU0B7P4</accession>
<dbReference type="RefSeq" id="WP_307018521.1">
    <property type="nucleotide sequence ID" value="NZ_JAUSUI010000002.1"/>
</dbReference>
<name>A0ABU0B7P4_9HYPH</name>
<keyword evidence="2" id="KW-0238">DNA-binding</keyword>
<keyword evidence="3" id="KW-1185">Reference proteome</keyword>
<comment type="caution">
    <text evidence="2">The sequence shown here is derived from an EMBL/GenBank/DDBJ whole genome shotgun (WGS) entry which is preliminary data.</text>
</comment>
<dbReference type="InterPro" id="IPR001387">
    <property type="entry name" value="Cro/C1-type_HTH"/>
</dbReference>
<gene>
    <name evidence="2" type="ORF">J2S75_000865</name>
</gene>
<protein>
    <submittedName>
        <fullName evidence="2">DNA-binding XRE family transcriptional regulator</fullName>
    </submittedName>
</protein>
<dbReference type="SMART" id="SM00530">
    <property type="entry name" value="HTH_XRE"/>
    <property type="match status" value="1"/>
</dbReference>
<dbReference type="GO" id="GO:0003677">
    <property type="term" value="F:DNA binding"/>
    <property type="evidence" value="ECO:0007669"/>
    <property type="project" value="UniProtKB-KW"/>
</dbReference>
<feature type="domain" description="HTH cro/C1-type" evidence="1">
    <location>
        <begin position="244"/>
        <end position="296"/>
    </location>
</feature>
<evidence type="ECO:0000259" key="1">
    <source>
        <dbReference type="PROSITE" id="PS50943"/>
    </source>
</evidence>
<sequence>MTSTTPEAWAAEQNVVIAGQWEAMQAGTAARQRDLERREREVEERIRVATEAERSHGIRIRRRDEEEAAEKARAAELAAGRRAIERLKQIDASRRPLDLREVLQSLNFTEHSGGVWRGAAGMAVKLGDAGKWQFRTGKHAAIKAGRGALDLVALILGFFERAILHLCQVFGFERLRLEVEAAAARAGIDRDQRPPSMPDGPSMSSRCQHSLTFPARGSISGRMSKNLDALAYTPRSPAELGAALRALRQARGMTQAQLAMASGISRPTLISVEAGKGRADTLLRLVRMLGGTLTLSLPARVPDLAEGEMEMGIDL</sequence>
<keyword evidence="2" id="KW-0547">Nucleotide-binding</keyword>
<dbReference type="Pfam" id="PF13560">
    <property type="entry name" value="HTH_31"/>
    <property type="match status" value="1"/>
</dbReference>
<dbReference type="EMBL" id="JAUSUI010000002">
    <property type="protein sequence ID" value="MDQ0301842.1"/>
    <property type="molecule type" value="Genomic_DNA"/>
</dbReference>
<evidence type="ECO:0000313" key="3">
    <source>
        <dbReference type="Proteomes" id="UP001224682"/>
    </source>
</evidence>
<evidence type="ECO:0000313" key="2">
    <source>
        <dbReference type="EMBL" id="MDQ0301842.1"/>
    </source>
</evidence>
<keyword evidence="2" id="KW-0067">ATP-binding</keyword>
<dbReference type="SUPFAM" id="SSF47413">
    <property type="entry name" value="lambda repressor-like DNA-binding domains"/>
    <property type="match status" value="1"/>
</dbReference>
<proteinExistence type="predicted"/>
<dbReference type="PROSITE" id="PS50943">
    <property type="entry name" value="HTH_CROC1"/>
    <property type="match status" value="1"/>
</dbReference>
<dbReference type="CDD" id="cd00093">
    <property type="entry name" value="HTH_XRE"/>
    <property type="match status" value="1"/>
</dbReference>